<name>A0A174XAB2_PARDI</name>
<dbReference type="Proteomes" id="UP000450599">
    <property type="component" value="Unassembled WGS sequence"/>
</dbReference>
<dbReference type="AlphaFoldDB" id="A0A174XAB2"/>
<evidence type="ECO:0000256" key="2">
    <source>
        <dbReference type="ARBA" id="ARBA00022741"/>
    </source>
</evidence>
<dbReference type="InterPro" id="IPR011761">
    <property type="entry name" value="ATP-grasp"/>
</dbReference>
<dbReference type="EMBL" id="CZBM01000029">
    <property type="protein sequence ID" value="CUQ56424.1"/>
    <property type="molecule type" value="Genomic_DNA"/>
</dbReference>
<evidence type="ECO:0000256" key="3">
    <source>
        <dbReference type="ARBA" id="ARBA00022840"/>
    </source>
</evidence>
<dbReference type="GO" id="GO:0005829">
    <property type="term" value="C:cytosol"/>
    <property type="evidence" value="ECO:0007669"/>
    <property type="project" value="TreeGrafter"/>
</dbReference>
<dbReference type="PANTHER" id="PTHR43055:SF1">
    <property type="entry name" value="FORMATE-DEPENDENT PHOSPHORIBOSYLGLYCINAMIDE FORMYLTRANSFERASE"/>
    <property type="match status" value="1"/>
</dbReference>
<feature type="domain" description="ATP-grasp" evidence="5">
    <location>
        <begin position="129"/>
        <end position="316"/>
    </location>
</feature>
<dbReference type="PROSITE" id="PS50975">
    <property type="entry name" value="ATP_GRASP"/>
    <property type="match status" value="1"/>
</dbReference>
<accession>A0A174XAB2</accession>
<gene>
    <name evidence="6" type="ORF">ERS852560_04291</name>
    <name evidence="8" type="ORF">GKD54_04300</name>
    <name evidence="7" type="ORF">GKD58_13390</name>
</gene>
<dbReference type="SUPFAM" id="SSF56059">
    <property type="entry name" value="Glutathione synthetase ATP-binding domain-like"/>
    <property type="match status" value="1"/>
</dbReference>
<dbReference type="InterPro" id="IPR003135">
    <property type="entry name" value="ATP-grasp_carboxylate-amine"/>
</dbReference>
<keyword evidence="3 4" id="KW-0067">ATP-binding</keyword>
<evidence type="ECO:0000313" key="6">
    <source>
        <dbReference type="EMBL" id="CUQ56424.1"/>
    </source>
</evidence>
<dbReference type="Proteomes" id="UP000471216">
    <property type="component" value="Unassembled WGS sequence"/>
</dbReference>
<dbReference type="RefSeq" id="WP_057329602.1">
    <property type="nucleotide sequence ID" value="NZ_CZBM01000029.1"/>
</dbReference>
<sequence>MCFGRKLETPKIIVFGENHHNTLGLIRSLGEVGLRPYLVLVKSNVLYPFVSKSRYIKKAWVVDNVRDGLDIILSSFGEEESKPLIFPTYDTEVKSLCEHLEVLDKRFVLPTIRDRRWSLQECLNKEFMRTLAQSIGLNTPKSWVVNCAKEVDLPLDITYPCVVKTIDSSSGPKDYNIHKSSASLLESIRKLSECCEIVQIQEFIQKKTEVIFLGWSNGKGTTIIPCLMDKIREYPKNFGTTGLGRVTKNMEEYIQVDKVCEYINVLGYSGLFSVEFLLSNSGEAYFLEVNLRNDGNGYLPTYGGVNLPYQWYLAMTGNQAVLSSLPKRIDRDFIMMREFSDIMIPIKYGYSYWKWIKDFLNVDCFLYWNRKDLLPYWYFLFDKVIRCIKKL</sequence>
<dbReference type="Pfam" id="PF02222">
    <property type="entry name" value="ATP-grasp"/>
    <property type="match status" value="1"/>
</dbReference>
<evidence type="ECO:0000313" key="9">
    <source>
        <dbReference type="Proteomes" id="UP000095332"/>
    </source>
</evidence>
<reference evidence="10 11" key="2">
    <citation type="journal article" date="2019" name="Nat. Med.">
        <title>A library of human gut bacterial isolates paired with longitudinal multiomics data enables mechanistic microbiome research.</title>
        <authorList>
            <person name="Poyet M."/>
            <person name="Groussin M."/>
            <person name="Gibbons S.M."/>
            <person name="Avila-Pacheco J."/>
            <person name="Jiang X."/>
            <person name="Kearney S.M."/>
            <person name="Perrotta A.R."/>
            <person name="Berdy B."/>
            <person name="Zhao S."/>
            <person name="Lieberman T.D."/>
            <person name="Swanson P.K."/>
            <person name="Smith M."/>
            <person name="Roesemann S."/>
            <person name="Alexander J.E."/>
            <person name="Rich S.A."/>
            <person name="Livny J."/>
            <person name="Vlamakis H."/>
            <person name="Clish C."/>
            <person name="Bullock K."/>
            <person name="Deik A."/>
            <person name="Scott J."/>
            <person name="Pierce K.A."/>
            <person name="Xavier R.J."/>
            <person name="Alm E.J."/>
        </authorList>
    </citation>
    <scope>NUCLEOTIDE SEQUENCE [LARGE SCALE GENOMIC DNA]</scope>
    <source>
        <strain evidence="8 11">BIOML-A10</strain>
        <strain evidence="7 10">BIOML-A11</strain>
    </source>
</reference>
<evidence type="ECO:0000259" key="5">
    <source>
        <dbReference type="PROSITE" id="PS50975"/>
    </source>
</evidence>
<dbReference type="EMBL" id="WKMX01000004">
    <property type="protein sequence ID" value="MRZ05452.1"/>
    <property type="molecule type" value="Genomic_DNA"/>
</dbReference>
<reference evidence="6 9" key="1">
    <citation type="submission" date="2015-09" db="EMBL/GenBank/DDBJ databases">
        <authorList>
            <consortium name="Pathogen Informatics"/>
        </authorList>
    </citation>
    <scope>NUCLEOTIDE SEQUENCE [LARGE SCALE GENOMIC DNA]</scope>
    <source>
        <strain evidence="6 9">2789STDY5834948</strain>
    </source>
</reference>
<evidence type="ECO:0000313" key="10">
    <source>
        <dbReference type="Proteomes" id="UP000450599"/>
    </source>
</evidence>
<dbReference type="GO" id="GO:0005524">
    <property type="term" value="F:ATP binding"/>
    <property type="evidence" value="ECO:0007669"/>
    <property type="project" value="UniProtKB-UniRule"/>
</dbReference>
<evidence type="ECO:0000313" key="11">
    <source>
        <dbReference type="Proteomes" id="UP000471216"/>
    </source>
</evidence>
<evidence type="ECO:0000313" key="8">
    <source>
        <dbReference type="EMBL" id="MRZ05452.1"/>
    </source>
</evidence>
<dbReference type="PANTHER" id="PTHR43055">
    <property type="entry name" value="FORMATE-DEPENDENT PHOSPHORIBOSYLGLYCINAMIDE FORMYLTRANSFERASE"/>
    <property type="match status" value="1"/>
</dbReference>
<protein>
    <submittedName>
        <fullName evidence="7">ATP-grasp domain-containing protein</fullName>
    </submittedName>
    <submittedName>
        <fullName evidence="6">Carbamoyl phosphate synthase-like protein</fullName>
    </submittedName>
</protein>
<proteinExistence type="predicted"/>
<organism evidence="6 9">
    <name type="scientific">Parabacteroides distasonis</name>
    <dbReference type="NCBI Taxonomy" id="823"/>
    <lineage>
        <taxon>Bacteria</taxon>
        <taxon>Pseudomonadati</taxon>
        <taxon>Bacteroidota</taxon>
        <taxon>Bacteroidia</taxon>
        <taxon>Bacteroidales</taxon>
        <taxon>Tannerellaceae</taxon>
        <taxon>Parabacteroides</taxon>
    </lineage>
</organism>
<evidence type="ECO:0000256" key="4">
    <source>
        <dbReference type="PROSITE-ProRule" id="PRU00409"/>
    </source>
</evidence>
<dbReference type="Proteomes" id="UP000095332">
    <property type="component" value="Unassembled WGS sequence"/>
</dbReference>
<evidence type="ECO:0000313" key="7">
    <source>
        <dbReference type="EMBL" id="MRY85235.1"/>
    </source>
</evidence>
<keyword evidence="1" id="KW-0436">Ligase</keyword>
<keyword evidence="2 4" id="KW-0547">Nucleotide-binding</keyword>
<dbReference type="Gene3D" id="3.30.470.20">
    <property type="entry name" value="ATP-grasp fold, B domain"/>
    <property type="match status" value="1"/>
</dbReference>
<evidence type="ECO:0000256" key="1">
    <source>
        <dbReference type="ARBA" id="ARBA00022598"/>
    </source>
</evidence>
<dbReference type="GO" id="GO:0046872">
    <property type="term" value="F:metal ion binding"/>
    <property type="evidence" value="ECO:0007669"/>
    <property type="project" value="InterPro"/>
</dbReference>
<dbReference type="EMBL" id="WKMW01000012">
    <property type="protein sequence ID" value="MRY85235.1"/>
    <property type="molecule type" value="Genomic_DNA"/>
</dbReference>
<dbReference type="GO" id="GO:0016874">
    <property type="term" value="F:ligase activity"/>
    <property type="evidence" value="ECO:0007669"/>
    <property type="project" value="UniProtKB-KW"/>
</dbReference>